<reference evidence="2" key="1">
    <citation type="submission" date="2023-03" db="EMBL/GenBank/DDBJ databases">
        <title>Massive genome expansion in bonnet fungi (Mycena s.s.) driven by repeated elements and novel gene families across ecological guilds.</title>
        <authorList>
            <consortium name="Lawrence Berkeley National Laboratory"/>
            <person name="Harder C.B."/>
            <person name="Miyauchi S."/>
            <person name="Viragh M."/>
            <person name="Kuo A."/>
            <person name="Thoen E."/>
            <person name="Andreopoulos B."/>
            <person name="Lu D."/>
            <person name="Skrede I."/>
            <person name="Drula E."/>
            <person name="Henrissat B."/>
            <person name="Morin E."/>
            <person name="Kohler A."/>
            <person name="Barry K."/>
            <person name="LaButti K."/>
            <person name="Morin E."/>
            <person name="Salamov A."/>
            <person name="Lipzen A."/>
            <person name="Mereny Z."/>
            <person name="Hegedus B."/>
            <person name="Baldrian P."/>
            <person name="Stursova M."/>
            <person name="Weitz H."/>
            <person name="Taylor A."/>
            <person name="Grigoriev I.V."/>
            <person name="Nagy L.G."/>
            <person name="Martin F."/>
            <person name="Kauserud H."/>
        </authorList>
    </citation>
    <scope>NUCLEOTIDE SEQUENCE</scope>
    <source>
        <strain evidence="2">CBHHK002</strain>
    </source>
</reference>
<keyword evidence="3" id="KW-1185">Reference proteome</keyword>
<feature type="compositionally biased region" description="Acidic residues" evidence="1">
    <location>
        <begin position="256"/>
        <end position="269"/>
    </location>
</feature>
<gene>
    <name evidence="2" type="ORF">DFH08DRAFT_933879</name>
</gene>
<sequence length="279" mass="31249">MRSPVATSAALRVPCGKYLAVITEPDEDQLVAGYLVQPASFRPLPDTFLPILPCKIGSRETLVPDFDWPFEECHKQGQNIRVPSRSRQIRHDVILPQRRKNSHDTNKQLDVDHARQLATKAAEREADNVPDDVSQWTTFSGNNTCVLAPPGQFFAPDWASGLISYDISSLEEVLPPSRCFKDTRDIKNPFVKIEGPLLAPDGEDNQLEHDPAQRASPSLDPPVEQPSIDLTTFTLDLCVSFDRPRSPDRQATSEPPDNDDDDDDSDDDWIPTRRVCPKL</sequence>
<dbReference type="Proteomes" id="UP001218218">
    <property type="component" value="Unassembled WGS sequence"/>
</dbReference>
<feature type="region of interest" description="Disordered" evidence="1">
    <location>
        <begin position="194"/>
        <end position="226"/>
    </location>
</feature>
<evidence type="ECO:0000256" key="1">
    <source>
        <dbReference type="SAM" id="MobiDB-lite"/>
    </source>
</evidence>
<organism evidence="2 3">
    <name type="scientific">Mycena albidolilacea</name>
    <dbReference type="NCBI Taxonomy" id="1033008"/>
    <lineage>
        <taxon>Eukaryota</taxon>
        <taxon>Fungi</taxon>
        <taxon>Dikarya</taxon>
        <taxon>Basidiomycota</taxon>
        <taxon>Agaricomycotina</taxon>
        <taxon>Agaricomycetes</taxon>
        <taxon>Agaricomycetidae</taxon>
        <taxon>Agaricales</taxon>
        <taxon>Marasmiineae</taxon>
        <taxon>Mycenaceae</taxon>
        <taxon>Mycena</taxon>
    </lineage>
</organism>
<name>A0AAD7ACJ9_9AGAR</name>
<dbReference type="AlphaFoldDB" id="A0AAD7ACJ9"/>
<dbReference type="EMBL" id="JARIHO010000010">
    <property type="protein sequence ID" value="KAJ7354354.1"/>
    <property type="molecule type" value="Genomic_DNA"/>
</dbReference>
<accession>A0AAD7ACJ9</accession>
<evidence type="ECO:0000313" key="2">
    <source>
        <dbReference type="EMBL" id="KAJ7354354.1"/>
    </source>
</evidence>
<proteinExistence type="predicted"/>
<comment type="caution">
    <text evidence="2">The sequence shown here is derived from an EMBL/GenBank/DDBJ whole genome shotgun (WGS) entry which is preliminary data.</text>
</comment>
<feature type="region of interest" description="Disordered" evidence="1">
    <location>
        <begin position="241"/>
        <end position="279"/>
    </location>
</feature>
<protein>
    <submittedName>
        <fullName evidence="2">Uncharacterized protein</fullName>
    </submittedName>
</protein>
<evidence type="ECO:0000313" key="3">
    <source>
        <dbReference type="Proteomes" id="UP001218218"/>
    </source>
</evidence>